<dbReference type="SMART" id="SM00028">
    <property type="entry name" value="TPR"/>
    <property type="match status" value="6"/>
</dbReference>
<dbReference type="Proteomes" id="UP000444721">
    <property type="component" value="Unassembled WGS sequence"/>
</dbReference>
<keyword evidence="1" id="KW-0677">Repeat</keyword>
<dbReference type="VEuPathDB" id="AmoebaDB:FDP41_006799"/>
<dbReference type="GeneID" id="68114017"/>
<sequence length="2119" mass="246635">MFFSQQQQETAGNTTNNIKDTASSTVPSLDWSYVREVLSSISDIGDSEFSSLFDGVESHSKKLENITGKISESLLIEKIRTYNLLGCLNYFNSDVEKSEEYFTKAQSSIQSFINFKNDKVKNLMQIYVTNNLGVIQLHRGKIKEATNAFNSSLRICLDNEKKYQEFRQVSTTPLLNLGLIHWKIQNDLDKSEEYFLKVLERDNFSFEAWINLSEIYMIHEEYEESLKCCYKAKKINPQNSLVLIMCALIKHRMGWDSEAIHVLDEAKQRDPNNPSIYTLFGVIFRERQMHEKAIECFLKAMDLAPYQIFSLENIIDLYLESGQYELAHKLLEQSLMKIPLFIPTLHLKRKLQLNGQNLPFGIRSKLVERSSLHNISLTKYYSGDVEGALSTLLNGYQIDSTIFTQDIYNNALIQTICSLYPQAIKLLWMYLIKLGSPVTALVLMKTLYDRHVILGKKPGSRDCSVMFWYYAALAYAGIPWRLVDYSKFIFDDVNKRDDFPYYLQVLAYNRMEVSESGEKIDEMTRQHVEKCFGEMKSIREYVAVTYEKCLFWLRNGDYNSASSVLPRQSVSEMIPEFQFMMAKVLYKKKSSIAARQALQIITLLLRSCPKHFEYLYLRLKLSSLLDENNFRNYYKDFSPITLECSIKKLKLGVKYYINHFDPEKAQEELEKLEKLIENVSSWRDKNQISEFERAINDRKYKASIRFLRANIKYISSESYYSILNEMTNLTPIYSKKPKTLIFELKYAQLAPTNQYYVNQFFEKAEHALKLLDQKSQTVCWQYIILYCLRNGMKRQALSVLNNMGSTRFARVDTLYPLCAIAFMLDLSDNLESYLSKVDLSMIRFHSKSLVTKKILAEFDMFKLRVIISKIQRASTNSLNSEVQTHIEEFKMTLNSCFPFVDYLKTLYKEQIVAHIISNYISLISHSASQDTIIQRLLNESPDLLPLTYIQTRIASTNYYPEKKKLFDAHQKSFSNTVSLEDRTNFQVLEYLRNNDKTLLTTSNLATTDTFLFAKKCLNAPLESITQQLSLLIFDKKKVSLDMMKALGIILKGKVDVVTYQWLTYEIFKREDSVPFFEKIQKPQSSHSMTERNIFISIESLPFNQNYVQAVQRVYTRYEQPSIRSGHLLLAHIFRISHNKETPLPIDQSLQKESLPWFLSHTSMDSLIQELFSKYTERIEFNDHYESQSSKQLSFHENTKPMMSHQFQQEFLEGAKNKLFWKCISYIFSNEKDGQTTLKERLQLLSNIAANAGVITEETIRINFEFILHEWRIRDSTLNYRFSKIQEKTNGEFLIKFSSLFFYLKEYFTTSNAQEEGNSMKSVADSIFKIIFTELEQISQLSIRKSSPVEWKEFVEYISSKTEESSKDNTLNFSLHRLKTFECDWRIWFSLLCLHMNNQPTSYTINYSLMTLLFETVLRICYCASSYGSNASLSMDQNMSHFIFHPDLLLEKLNIDAMLYHLTSNHTPCSLNLFAYQQQYDPTQHDEGMISIFECVRSLIPNFFDFLSKLICKKEKHLTEIRYLIQIVAGLLELGLLEPMTILENVNLVTVWAEMLNFILELHTMFQEKELLLLLTTCLMEDKKIRSPRKIYYSLRSVNFLLEFLRITSEDILLNFLNSELASNTDLPSLRHELLVLNRILHKGLECNVEKSEFTTCLISLFQSIGKLLPSDHSHKWLSIVKWIEFSKTSSTNTTQHDATTFEIRIYCEGEQNDTLLSLQPVAPPISSNEYLLETQTCGLVKSFSENQTIGMMLHLKIGNVLFKLVSSESMDLRTVKSLYFSSLYDMKKQESNVSHFLSNHAVRNHTLLSLDVETKKKQTSTTAAALTPTSVQHTVTNVILTRYSIYNNSWYEKLEKLIKELARWSAVCWFIGLSMRSRDTVIRINIEKAQLIHDELFHTLLYATSKEHAQPFRFDVDMEAMIQSFGTSGMQVFEKEFFNMTNLLLSPLHIQKTLFYLSLLTENDCKLVNNELAPSNYVSPFTVDRYNLRTESENVPRGDKYLYKLLKRSLKLEKMLEPELRRELQSTATSTDTQTLISKENSMNIQPVTSHPSPYIALNDKIVDLFLSRVHGWILMFNAVSTSKDEELSFENCGIRCSTIQQLCNELIAQSKLFSKISK</sequence>
<protein>
    <submittedName>
        <fullName evidence="5">Uncharacterized protein</fullName>
    </submittedName>
</protein>
<dbReference type="PANTHER" id="PTHR45586:SF1">
    <property type="entry name" value="LIPOPOLYSACCHARIDE ASSEMBLY PROTEIN B"/>
    <property type="match status" value="1"/>
</dbReference>
<evidence type="ECO:0000256" key="1">
    <source>
        <dbReference type="ARBA" id="ARBA00022737"/>
    </source>
</evidence>
<dbReference type="PROSITE" id="PS50005">
    <property type="entry name" value="TPR"/>
    <property type="match status" value="2"/>
</dbReference>
<dbReference type="SUPFAM" id="SSF48452">
    <property type="entry name" value="TPR-like"/>
    <property type="match status" value="2"/>
</dbReference>
<dbReference type="InterPro" id="IPR051012">
    <property type="entry name" value="CellSynth/LPSAsmb/PSIAsmb"/>
</dbReference>
<feature type="repeat" description="TPR" evidence="3">
    <location>
        <begin position="206"/>
        <end position="239"/>
    </location>
</feature>
<name>A0A6A5BMQ1_NAEFO</name>
<dbReference type="VEuPathDB" id="AmoebaDB:NfTy_075340"/>
<evidence type="ECO:0000256" key="3">
    <source>
        <dbReference type="PROSITE-ProRule" id="PRU00339"/>
    </source>
</evidence>
<accession>A0A6A5BMQ1</accession>
<dbReference type="Pfam" id="PF13181">
    <property type="entry name" value="TPR_8"/>
    <property type="match status" value="2"/>
</dbReference>
<dbReference type="EMBL" id="VFQX01000053">
    <property type="protein sequence ID" value="KAF0974189.1"/>
    <property type="molecule type" value="Genomic_DNA"/>
</dbReference>
<reference evidence="5 6" key="1">
    <citation type="journal article" date="2019" name="Sci. Rep.">
        <title>Nanopore sequencing improves the draft genome of the human pathogenic amoeba Naegleria fowleri.</title>
        <authorList>
            <person name="Liechti N."/>
            <person name="Schurch N."/>
            <person name="Bruggmann R."/>
            <person name="Wittwer M."/>
        </authorList>
    </citation>
    <scope>NUCLEOTIDE SEQUENCE [LARGE SCALE GENOMIC DNA]</scope>
    <source>
        <strain evidence="5 6">ATCC 30894</strain>
    </source>
</reference>
<evidence type="ECO:0000256" key="4">
    <source>
        <dbReference type="SAM" id="MobiDB-lite"/>
    </source>
</evidence>
<dbReference type="RefSeq" id="XP_044558902.1">
    <property type="nucleotide sequence ID" value="XM_044710472.1"/>
</dbReference>
<dbReference type="VEuPathDB" id="AmoebaDB:NF0045260"/>
<dbReference type="OrthoDB" id="10248520at2759"/>
<organism evidence="5 6">
    <name type="scientific">Naegleria fowleri</name>
    <name type="common">Brain eating amoeba</name>
    <dbReference type="NCBI Taxonomy" id="5763"/>
    <lineage>
        <taxon>Eukaryota</taxon>
        <taxon>Discoba</taxon>
        <taxon>Heterolobosea</taxon>
        <taxon>Tetramitia</taxon>
        <taxon>Eutetramitia</taxon>
        <taxon>Vahlkampfiidae</taxon>
        <taxon>Naegleria</taxon>
    </lineage>
</organism>
<dbReference type="PANTHER" id="PTHR45586">
    <property type="entry name" value="TPR REPEAT-CONTAINING PROTEIN PA4667"/>
    <property type="match status" value="1"/>
</dbReference>
<feature type="region of interest" description="Disordered" evidence="4">
    <location>
        <begin position="1"/>
        <end position="23"/>
    </location>
</feature>
<comment type="caution">
    <text evidence="5">The sequence shown here is derived from an EMBL/GenBank/DDBJ whole genome shotgun (WGS) entry which is preliminary data.</text>
</comment>
<evidence type="ECO:0000313" key="6">
    <source>
        <dbReference type="Proteomes" id="UP000444721"/>
    </source>
</evidence>
<feature type="repeat" description="TPR" evidence="3">
    <location>
        <begin position="274"/>
        <end position="307"/>
    </location>
</feature>
<keyword evidence="2 3" id="KW-0802">TPR repeat</keyword>
<gene>
    <name evidence="5" type="ORF">FDP41_006799</name>
</gene>
<evidence type="ECO:0000313" key="5">
    <source>
        <dbReference type="EMBL" id="KAF0974189.1"/>
    </source>
</evidence>
<dbReference type="InterPro" id="IPR019734">
    <property type="entry name" value="TPR_rpt"/>
</dbReference>
<dbReference type="Gene3D" id="1.25.40.10">
    <property type="entry name" value="Tetratricopeptide repeat domain"/>
    <property type="match status" value="2"/>
</dbReference>
<evidence type="ECO:0000256" key="2">
    <source>
        <dbReference type="ARBA" id="ARBA00022803"/>
    </source>
</evidence>
<dbReference type="OMA" id="WDSEAIH"/>
<keyword evidence="6" id="KW-1185">Reference proteome</keyword>
<proteinExistence type="predicted"/>
<dbReference type="InterPro" id="IPR011990">
    <property type="entry name" value="TPR-like_helical_dom_sf"/>
</dbReference>